<dbReference type="PANTHER" id="PTHR11845:SF13">
    <property type="entry name" value="5'-DEOXYNUCLEOTIDASE HDDC2"/>
    <property type="match status" value="1"/>
</dbReference>
<dbReference type="GO" id="GO:0005737">
    <property type="term" value="C:cytoplasm"/>
    <property type="evidence" value="ECO:0007669"/>
    <property type="project" value="TreeGrafter"/>
</dbReference>
<dbReference type="Pfam" id="PF13023">
    <property type="entry name" value="HD_3"/>
    <property type="match status" value="1"/>
</dbReference>
<evidence type="ECO:0000256" key="7">
    <source>
        <dbReference type="ARBA" id="ARBA00012964"/>
    </source>
</evidence>
<evidence type="ECO:0000256" key="10">
    <source>
        <dbReference type="ARBA" id="ARBA00022801"/>
    </source>
</evidence>
<protein>
    <recommendedName>
        <fullName evidence="8">5'-deoxynucleotidase HDDC2</fullName>
        <ecNumber evidence="7">3.1.3.89</ecNumber>
    </recommendedName>
    <alternativeName>
        <fullName evidence="11">HD domain-containing protein 2</fullName>
    </alternativeName>
</protein>
<dbReference type="InterPro" id="IPR006674">
    <property type="entry name" value="HD_domain"/>
</dbReference>
<proteinExistence type="inferred from homology"/>
<dbReference type="GO" id="GO:0002953">
    <property type="term" value="F:5'-deoxynucleotidase activity"/>
    <property type="evidence" value="ECO:0007669"/>
    <property type="project" value="UniProtKB-EC"/>
</dbReference>
<dbReference type="Gene3D" id="1.10.3210.10">
    <property type="entry name" value="Hypothetical protein af1432"/>
    <property type="match status" value="1"/>
</dbReference>
<dbReference type="SUPFAM" id="SSF109604">
    <property type="entry name" value="HD-domain/PDEase-like"/>
    <property type="match status" value="1"/>
</dbReference>
<evidence type="ECO:0000256" key="11">
    <source>
        <dbReference type="ARBA" id="ARBA00032735"/>
    </source>
</evidence>
<dbReference type="PANTHER" id="PTHR11845">
    <property type="entry name" value="5'-DEOXYNUCLEOTIDASE HDDC2"/>
    <property type="match status" value="1"/>
</dbReference>
<evidence type="ECO:0000256" key="1">
    <source>
        <dbReference type="ARBA" id="ARBA00001638"/>
    </source>
</evidence>
<evidence type="ECO:0000256" key="3">
    <source>
        <dbReference type="ARBA" id="ARBA00001941"/>
    </source>
</evidence>
<keyword evidence="14" id="KW-1185">Reference proteome</keyword>
<comment type="catalytic activity">
    <reaction evidence="1">
        <text>a 2'-deoxyribonucleoside 5'-phosphate + H2O = a 2'-deoxyribonucleoside + phosphate</text>
        <dbReference type="Rhea" id="RHEA:36167"/>
        <dbReference type="ChEBI" id="CHEBI:15377"/>
        <dbReference type="ChEBI" id="CHEBI:18274"/>
        <dbReference type="ChEBI" id="CHEBI:43474"/>
        <dbReference type="ChEBI" id="CHEBI:65317"/>
        <dbReference type="EC" id="3.1.3.89"/>
    </reaction>
</comment>
<evidence type="ECO:0000256" key="9">
    <source>
        <dbReference type="ARBA" id="ARBA00022723"/>
    </source>
</evidence>
<accession>A0AA35TDU4</accession>
<dbReference type="InterPro" id="IPR003607">
    <property type="entry name" value="HD/PDEase_dom"/>
</dbReference>
<dbReference type="EC" id="3.1.3.89" evidence="7"/>
<comment type="cofactor">
    <cofactor evidence="2">
        <name>Mn(2+)</name>
        <dbReference type="ChEBI" id="CHEBI:29035"/>
    </cofactor>
</comment>
<dbReference type="EMBL" id="CASHTH010003566">
    <property type="protein sequence ID" value="CAI8046490.1"/>
    <property type="molecule type" value="Genomic_DNA"/>
</dbReference>
<reference evidence="13" key="1">
    <citation type="submission" date="2023-03" db="EMBL/GenBank/DDBJ databases">
        <authorList>
            <person name="Steffen K."/>
            <person name="Cardenas P."/>
        </authorList>
    </citation>
    <scope>NUCLEOTIDE SEQUENCE</scope>
</reference>
<dbReference type="Proteomes" id="UP001174909">
    <property type="component" value="Unassembled WGS sequence"/>
</dbReference>
<comment type="cofactor">
    <cofactor evidence="3">
        <name>Co(2+)</name>
        <dbReference type="ChEBI" id="CHEBI:48828"/>
    </cofactor>
</comment>
<evidence type="ECO:0000313" key="13">
    <source>
        <dbReference type="EMBL" id="CAI8046490.1"/>
    </source>
</evidence>
<comment type="subunit">
    <text evidence="6">Homodimer.</text>
</comment>
<comment type="caution">
    <text evidence="13">The sequence shown here is derived from an EMBL/GenBank/DDBJ whole genome shotgun (WGS) entry which is preliminary data.</text>
</comment>
<dbReference type="GO" id="GO:0046872">
    <property type="term" value="F:metal ion binding"/>
    <property type="evidence" value="ECO:0007669"/>
    <property type="project" value="UniProtKB-KW"/>
</dbReference>
<evidence type="ECO:0000259" key="12">
    <source>
        <dbReference type="SMART" id="SM00471"/>
    </source>
</evidence>
<dbReference type="AlphaFoldDB" id="A0AA35TDU4"/>
<organism evidence="13 14">
    <name type="scientific">Geodia barretti</name>
    <name type="common">Barrett's horny sponge</name>
    <dbReference type="NCBI Taxonomy" id="519541"/>
    <lineage>
        <taxon>Eukaryota</taxon>
        <taxon>Metazoa</taxon>
        <taxon>Porifera</taxon>
        <taxon>Demospongiae</taxon>
        <taxon>Heteroscleromorpha</taxon>
        <taxon>Tetractinellida</taxon>
        <taxon>Astrophorina</taxon>
        <taxon>Geodiidae</taxon>
        <taxon>Geodia</taxon>
    </lineage>
</organism>
<comment type="similarity">
    <text evidence="5">Belongs to the HDDC2 family.</text>
</comment>
<feature type="domain" description="HD/PDEase" evidence="12">
    <location>
        <begin position="31"/>
        <end position="145"/>
    </location>
</feature>
<dbReference type="InterPro" id="IPR039356">
    <property type="entry name" value="YfbR/HDDC2"/>
</dbReference>
<evidence type="ECO:0000256" key="6">
    <source>
        <dbReference type="ARBA" id="ARBA00011738"/>
    </source>
</evidence>
<name>A0AA35TDU4_GEOBA</name>
<evidence type="ECO:0000313" key="14">
    <source>
        <dbReference type="Proteomes" id="UP001174909"/>
    </source>
</evidence>
<comment type="function">
    <text evidence="4">Catalyzes the dephosphorylation of the nucleoside 5'-monophosphates deoxyadenosine monophosphate (dAMP), deoxycytidine monophosphate (dCMP), deoxyguanosine monophosphate (dGMP) and deoxythymidine monophosphate (dTMP).</text>
</comment>
<evidence type="ECO:0000256" key="8">
    <source>
        <dbReference type="ARBA" id="ARBA00015933"/>
    </source>
</evidence>
<keyword evidence="10" id="KW-0378">Hydrolase</keyword>
<dbReference type="SMART" id="SM00471">
    <property type="entry name" value="HDc"/>
    <property type="match status" value="1"/>
</dbReference>
<keyword evidence="9" id="KW-0479">Metal-binding</keyword>
<evidence type="ECO:0000256" key="5">
    <source>
        <dbReference type="ARBA" id="ARBA00009999"/>
    </source>
</evidence>
<evidence type="ECO:0000256" key="4">
    <source>
        <dbReference type="ARBA" id="ARBA00004074"/>
    </source>
</evidence>
<gene>
    <name evidence="13" type="ORF">GBAR_LOCUS25724</name>
</gene>
<evidence type="ECO:0000256" key="2">
    <source>
        <dbReference type="ARBA" id="ARBA00001936"/>
    </source>
</evidence>
<sequence length="177" mass="18746">MNAQRLEAFFAHVAALKRLPRTGWVQRGVPDPESVAAHSFGVAALAAVTASAVGADPARAVLVAVIHDVAEALTGDLTPADGVPGDTKRRREEQAARRILAGVDPNGTLMAAWLDYAERRTPEGRLVKDLDKIDMALQADAYAREGTPAAGTLRRSAERTIQTAAVRALLPPAERAP</sequence>